<accession>A0A8K0V1Z7</accession>
<dbReference type="Pfam" id="PF05594">
    <property type="entry name" value="Fil_haemagg"/>
    <property type="match status" value="4"/>
</dbReference>
<dbReference type="NCBIfam" id="TIGR01901">
    <property type="entry name" value="adhes_NPXG"/>
    <property type="match status" value="1"/>
</dbReference>
<feature type="signal peptide" evidence="1">
    <location>
        <begin position="1"/>
        <end position="28"/>
    </location>
</feature>
<sequence>MKKRTYNFLKINPIAASIILSLPLAAHADIVMKNGASVMANGVPVVNINGANANGISHNVYDKLNVGKEGLVFNNSKDSVNSQLAGQIAGNGNLSAGTAKVILNEVTSNNRSNLNGMLEVAGDKAHLIIANPSGITCDTCGFINTNKVTLTTGTPDMSNGELKGYTVSGGDIKVNNKLTNDSPTAILARSVAVTGEIRTPSDLTIITGTNKVDTQDNVTAPVNVSWWDSLWKEQYGVDVSKLGGMYAGKIKLVSTEKGVGVRNQGVISANSELQINANGQLINSNASLQSSGNLDMQLAGSLDNVTGKISSGKAINIDTNKNTINNSRSGNILSSGDINIGSGYLDNTNGKIAGAGTVAINTNKERLRNYGKGSKVGISANVVLLDTGHLENSNGQIQGNYVATQSSYVNNNNGMIDSYTDVVMLSEGNTDNTSGLIRAGEGKVQIDSSRGTLWNNKTRTPAVDTSDSKGIIAGDGGIEIKSNKLDSNGQIVSSGNISIQNYDHVSNRGGQINSSNAISISSKSLDTGTGAITAMNGDVKILALNGAVENSIGWISSNDGSVNITAQRVNNQGGLIAGGLDVNISSGSEVNNSYALISAKRDVTINARTDVKNDHGLQFGAEYGRYLGMSGQVGGIIGQNAVTITGERIHADQSRIIANNGVLSMNAIDRINNTDGQLVGRGGVVIDGGWLQNNYGTIYSAKDTDIKVKWLDMASSGEIIDNNAKGIISSDNNLKLNVSDNFTNYGWITAGNDLTLTSNRTINNHNTISAGNTVNINANYVNNFKDIVADKALNATVADKIYNTGNLFTKGTANVQARHIENRPSGLIGGREGTTLTTSKLDNRGSIVGL</sequence>
<gene>
    <name evidence="3" type="ORF">JJB97_08000</name>
</gene>
<evidence type="ECO:0000313" key="4">
    <source>
        <dbReference type="Proteomes" id="UP000659047"/>
    </source>
</evidence>
<dbReference type="RefSeq" id="WP_238713507.1">
    <property type="nucleotide sequence ID" value="NZ_JAEPBH010000017.1"/>
</dbReference>
<organism evidence="3 4">
    <name type="scientific">Tenebrionibacter intestinalis</name>
    <dbReference type="NCBI Taxonomy" id="2799638"/>
    <lineage>
        <taxon>Bacteria</taxon>
        <taxon>Pseudomonadati</taxon>
        <taxon>Pseudomonadota</taxon>
        <taxon>Gammaproteobacteria</taxon>
        <taxon>Enterobacterales</taxon>
        <taxon>Enterobacteriaceae</taxon>
        <taxon>Tenebrionibacter/Tenebrionicola group</taxon>
        <taxon>Tenebrionibacter</taxon>
    </lineage>
</organism>
<name>A0A8K0V1Z7_9ENTR</name>
<dbReference type="InterPro" id="IPR008619">
    <property type="entry name" value="Filamentous_hemagglutn_rpt"/>
</dbReference>
<evidence type="ECO:0000256" key="1">
    <source>
        <dbReference type="SAM" id="SignalP"/>
    </source>
</evidence>
<keyword evidence="4" id="KW-1185">Reference proteome</keyword>
<dbReference type="SUPFAM" id="SSF51126">
    <property type="entry name" value="Pectin lyase-like"/>
    <property type="match status" value="1"/>
</dbReference>
<dbReference type="SMART" id="SM00912">
    <property type="entry name" value="Haemagg_act"/>
    <property type="match status" value="1"/>
</dbReference>
<protein>
    <submittedName>
        <fullName evidence="3">Filamentous hemagglutinin N-terminal domain-containing protein</fullName>
    </submittedName>
</protein>
<dbReference type="EMBL" id="JAEPBH010000017">
    <property type="protein sequence ID" value="MBK4715271.1"/>
    <property type="molecule type" value="Genomic_DNA"/>
</dbReference>
<dbReference type="InterPro" id="IPR012334">
    <property type="entry name" value="Pectin_lyas_fold"/>
</dbReference>
<dbReference type="InterPro" id="IPR011050">
    <property type="entry name" value="Pectin_lyase_fold/virulence"/>
</dbReference>
<keyword evidence="1" id="KW-0732">Signal</keyword>
<dbReference type="Pfam" id="PF05860">
    <property type="entry name" value="TPS"/>
    <property type="match status" value="1"/>
</dbReference>
<reference evidence="3" key="1">
    <citation type="submission" date="2021-01" db="EMBL/GenBank/DDBJ databases">
        <title>Intestinitalea alba gen. nov., sp. nov., a novel genus of the family Enterobacteriaceae, isolated from the gut of the plastic-eating mealworm Tenebrio molitor L.</title>
        <authorList>
            <person name="Yang Y."/>
        </authorList>
    </citation>
    <scope>NUCLEOTIDE SEQUENCE</scope>
    <source>
        <strain evidence="3">BIT-L3</strain>
    </source>
</reference>
<comment type="caution">
    <text evidence="3">The sequence shown here is derived from an EMBL/GenBank/DDBJ whole genome shotgun (WGS) entry which is preliminary data.</text>
</comment>
<dbReference type="InterPro" id="IPR008638">
    <property type="entry name" value="FhaB/CdiA-like_TPS"/>
</dbReference>
<feature type="domain" description="Filamentous haemagglutinin FhaB/tRNA nuclease CdiA-like TPS" evidence="2">
    <location>
        <begin position="40"/>
        <end position="160"/>
    </location>
</feature>
<evidence type="ECO:0000313" key="3">
    <source>
        <dbReference type="EMBL" id="MBK4715271.1"/>
    </source>
</evidence>
<proteinExistence type="predicted"/>
<dbReference type="Gene3D" id="2.160.20.10">
    <property type="entry name" value="Single-stranded right-handed beta-helix, Pectin lyase-like"/>
    <property type="match status" value="1"/>
</dbReference>
<dbReference type="Proteomes" id="UP000659047">
    <property type="component" value="Unassembled WGS sequence"/>
</dbReference>
<evidence type="ECO:0000259" key="2">
    <source>
        <dbReference type="SMART" id="SM00912"/>
    </source>
</evidence>
<feature type="chain" id="PRO_5035479963" evidence="1">
    <location>
        <begin position="29"/>
        <end position="850"/>
    </location>
</feature>
<dbReference type="NCBIfam" id="TIGR01731">
    <property type="entry name" value="fil_hemag_20aa"/>
    <property type="match status" value="8"/>
</dbReference>
<dbReference type="InterPro" id="IPR010069">
    <property type="entry name" value="CdiA_FHA1_rpt"/>
</dbReference>
<dbReference type="AlphaFoldDB" id="A0A8K0V1Z7"/>